<sequence length="87" mass="9995">MQRRWHQTLKNRVLLENYFIPGDLERQIERSSNATTTGARSTRPGMADHGRVMRCISFTAQLGRTWKCRAVACVYPRLACGVIRTDL</sequence>
<reference evidence="1" key="1">
    <citation type="submission" date="2020-08" db="EMBL/GenBank/DDBJ databases">
        <title>Genomic Encyclopedia of Type Strains, Phase IV (KMG-V): Genome sequencing to study the core and pangenomes of soil and plant-associated prokaryotes.</title>
        <authorList>
            <person name="Whitman W."/>
        </authorList>
    </citation>
    <scope>NUCLEOTIDE SEQUENCE [LARGE SCALE GENOMIC DNA]</scope>
    <source>
        <strain evidence="1">M8UP27</strain>
    </source>
</reference>
<keyword evidence="2" id="KW-1185">Reference proteome</keyword>
<proteinExistence type="predicted"/>
<evidence type="ECO:0000313" key="1">
    <source>
        <dbReference type="EMBL" id="MBB5317960.1"/>
    </source>
</evidence>
<comment type="caution">
    <text evidence="1">The sequence shown here is derived from an EMBL/GenBank/DDBJ whole genome shotgun (WGS) entry which is preliminary data.</text>
</comment>
<gene>
    <name evidence="1" type="ORF">HDF09_002646</name>
</gene>
<protein>
    <submittedName>
        <fullName evidence="1">Uncharacterized protein</fullName>
    </submittedName>
</protein>
<evidence type="ECO:0000313" key="2">
    <source>
        <dbReference type="Proteomes" id="UP000568106"/>
    </source>
</evidence>
<organism evidence="1 2">
    <name type="scientific">Tunturiibacter empetritectus</name>
    <dbReference type="NCBI Taxonomy" id="3069691"/>
    <lineage>
        <taxon>Bacteria</taxon>
        <taxon>Pseudomonadati</taxon>
        <taxon>Acidobacteriota</taxon>
        <taxon>Terriglobia</taxon>
        <taxon>Terriglobales</taxon>
        <taxon>Acidobacteriaceae</taxon>
        <taxon>Tunturiibacter</taxon>
    </lineage>
</organism>
<dbReference type="AlphaFoldDB" id="A0A7W8IIV1"/>
<dbReference type="Proteomes" id="UP000568106">
    <property type="component" value="Unassembled WGS sequence"/>
</dbReference>
<name>A0A7W8IIV1_9BACT</name>
<dbReference type="EMBL" id="JACHDY010000003">
    <property type="protein sequence ID" value="MBB5317960.1"/>
    <property type="molecule type" value="Genomic_DNA"/>
</dbReference>
<accession>A0A7W8IIV1</accession>